<dbReference type="Gene3D" id="2.30.30.140">
    <property type="match status" value="1"/>
</dbReference>
<keyword evidence="6" id="KW-0963">Cytoplasm</keyword>
<feature type="region of interest" description="Disordered" evidence="11">
    <location>
        <begin position="133"/>
        <end position="241"/>
    </location>
</feature>
<keyword evidence="14" id="KW-1185">Reference proteome</keyword>
<dbReference type="Pfam" id="PF20635">
    <property type="entry name" value="SMN_YG-box"/>
    <property type="match status" value="1"/>
</dbReference>
<dbReference type="InterPro" id="IPR010304">
    <property type="entry name" value="SMN_Tudor"/>
</dbReference>
<evidence type="ECO:0000313" key="14">
    <source>
        <dbReference type="Proteomes" id="UP001221898"/>
    </source>
</evidence>
<evidence type="ECO:0000256" key="9">
    <source>
        <dbReference type="ARBA" id="ARBA00023242"/>
    </source>
</evidence>
<dbReference type="InterPro" id="IPR040424">
    <property type="entry name" value="Smn1"/>
</dbReference>
<dbReference type="PROSITE" id="PS50304">
    <property type="entry name" value="TUDOR"/>
    <property type="match status" value="1"/>
</dbReference>
<evidence type="ECO:0000256" key="2">
    <source>
        <dbReference type="ARBA" id="ARBA00004408"/>
    </source>
</evidence>
<dbReference type="GO" id="GO:0043204">
    <property type="term" value="C:perikaryon"/>
    <property type="evidence" value="ECO:0007669"/>
    <property type="project" value="UniProtKB-SubCell"/>
</dbReference>
<dbReference type="CDD" id="cd22852">
    <property type="entry name" value="SMN_C"/>
    <property type="match status" value="1"/>
</dbReference>
<dbReference type="GO" id="GO:0008380">
    <property type="term" value="P:RNA splicing"/>
    <property type="evidence" value="ECO:0007669"/>
    <property type="project" value="UniProtKB-KW"/>
</dbReference>
<dbReference type="InterPro" id="IPR047313">
    <property type="entry name" value="SMN_C"/>
</dbReference>
<dbReference type="GO" id="GO:0097504">
    <property type="term" value="C:Gemini of Cajal bodies"/>
    <property type="evidence" value="ECO:0007669"/>
    <property type="project" value="UniProtKB-SubCell"/>
</dbReference>
<keyword evidence="8" id="KW-0508">mRNA splicing</keyword>
<comment type="similarity">
    <text evidence="5">Belongs to the SMN family.</text>
</comment>
<feature type="compositionally biased region" description="Pro residues" evidence="11">
    <location>
        <begin position="204"/>
        <end position="234"/>
    </location>
</feature>
<proteinExistence type="inferred from homology"/>
<evidence type="ECO:0000256" key="5">
    <source>
        <dbReference type="ARBA" id="ARBA00005371"/>
    </source>
</evidence>
<feature type="region of interest" description="Disordered" evidence="11">
    <location>
        <begin position="45"/>
        <end position="83"/>
    </location>
</feature>
<gene>
    <name evidence="13" type="ORF">AAFF_G00337630</name>
</gene>
<feature type="compositionally biased region" description="Pro residues" evidence="11">
    <location>
        <begin position="175"/>
        <end position="194"/>
    </location>
</feature>
<dbReference type="PANTHER" id="PTHR39267">
    <property type="entry name" value="SURVIVAL MOTOR NEURON-LIKE PROTEIN 1"/>
    <property type="match status" value="1"/>
</dbReference>
<evidence type="ECO:0000256" key="1">
    <source>
        <dbReference type="ARBA" id="ARBA00004216"/>
    </source>
</evidence>
<dbReference type="SMART" id="SM00333">
    <property type="entry name" value="TUDOR"/>
    <property type="match status" value="1"/>
</dbReference>
<dbReference type="AlphaFoldDB" id="A0AAD7SN04"/>
<dbReference type="SUPFAM" id="SSF63748">
    <property type="entry name" value="Tudor/PWWP/MBT"/>
    <property type="match status" value="1"/>
</dbReference>
<evidence type="ECO:0000256" key="6">
    <source>
        <dbReference type="ARBA" id="ARBA00022490"/>
    </source>
</evidence>
<dbReference type="InterPro" id="IPR002999">
    <property type="entry name" value="Tudor"/>
</dbReference>
<feature type="domain" description="Tudor" evidence="12">
    <location>
        <begin position="80"/>
        <end position="140"/>
    </location>
</feature>
<name>A0AAD7SN04_9TELE</name>
<organism evidence="13 14">
    <name type="scientific">Aldrovandia affinis</name>
    <dbReference type="NCBI Taxonomy" id="143900"/>
    <lineage>
        <taxon>Eukaryota</taxon>
        <taxon>Metazoa</taxon>
        <taxon>Chordata</taxon>
        <taxon>Craniata</taxon>
        <taxon>Vertebrata</taxon>
        <taxon>Euteleostomi</taxon>
        <taxon>Actinopterygii</taxon>
        <taxon>Neopterygii</taxon>
        <taxon>Teleostei</taxon>
        <taxon>Notacanthiformes</taxon>
        <taxon>Halosauridae</taxon>
        <taxon>Aldrovandia</taxon>
    </lineage>
</organism>
<evidence type="ECO:0000256" key="8">
    <source>
        <dbReference type="ARBA" id="ARBA00023187"/>
    </source>
</evidence>
<evidence type="ECO:0000256" key="4">
    <source>
        <dbReference type="ARBA" id="ARBA00004484"/>
    </source>
</evidence>
<dbReference type="GO" id="GO:0015030">
    <property type="term" value="C:Cajal body"/>
    <property type="evidence" value="ECO:0007669"/>
    <property type="project" value="UniProtKB-SubCell"/>
</dbReference>
<dbReference type="InterPro" id="IPR047298">
    <property type="entry name" value="Tudor_SMN_eumet"/>
</dbReference>
<dbReference type="GO" id="GO:0006397">
    <property type="term" value="P:mRNA processing"/>
    <property type="evidence" value="ECO:0007669"/>
    <property type="project" value="UniProtKB-KW"/>
</dbReference>
<evidence type="ECO:0000256" key="11">
    <source>
        <dbReference type="SAM" id="MobiDB-lite"/>
    </source>
</evidence>
<comment type="caution">
    <text evidence="13">The sequence shown here is derived from an EMBL/GenBank/DDBJ whole genome shotgun (WGS) entry which is preliminary data.</text>
</comment>
<dbReference type="GO" id="GO:0003723">
    <property type="term" value="F:RNA binding"/>
    <property type="evidence" value="ECO:0007669"/>
    <property type="project" value="InterPro"/>
</dbReference>
<dbReference type="Pfam" id="PF20636">
    <property type="entry name" value="SMN_G2-BD"/>
    <property type="match status" value="1"/>
</dbReference>
<dbReference type="CDD" id="cd22851">
    <property type="entry name" value="SMN_N"/>
    <property type="match status" value="1"/>
</dbReference>
<keyword evidence="7" id="KW-0507">mRNA processing</keyword>
<evidence type="ECO:0000256" key="3">
    <source>
        <dbReference type="ARBA" id="ARBA00004463"/>
    </source>
</evidence>
<dbReference type="PANTHER" id="PTHR39267:SF1">
    <property type="entry name" value="SURVIVAL MOTOR NEURON PROTEIN"/>
    <property type="match status" value="1"/>
</dbReference>
<protein>
    <recommendedName>
        <fullName evidence="12">Tudor domain-containing protein</fullName>
    </recommendedName>
</protein>
<evidence type="ECO:0000313" key="13">
    <source>
        <dbReference type="EMBL" id="KAJ8404496.1"/>
    </source>
</evidence>
<feature type="compositionally biased region" description="Basic residues" evidence="11">
    <location>
        <begin position="64"/>
        <end position="74"/>
    </location>
</feature>
<dbReference type="InterPro" id="IPR049481">
    <property type="entry name" value="SMN_G2-BD"/>
</dbReference>
<dbReference type="GO" id="GO:0030018">
    <property type="term" value="C:Z disc"/>
    <property type="evidence" value="ECO:0007669"/>
    <property type="project" value="UniProtKB-SubCell"/>
</dbReference>
<dbReference type="Pfam" id="PF06003">
    <property type="entry name" value="SMN_Tudor"/>
    <property type="match status" value="1"/>
</dbReference>
<reference evidence="13" key="1">
    <citation type="journal article" date="2023" name="Science">
        <title>Genome structures resolve the early diversification of teleost fishes.</title>
        <authorList>
            <person name="Parey E."/>
            <person name="Louis A."/>
            <person name="Montfort J."/>
            <person name="Bouchez O."/>
            <person name="Roques C."/>
            <person name="Iampietro C."/>
            <person name="Lluch J."/>
            <person name="Castinel A."/>
            <person name="Donnadieu C."/>
            <person name="Desvignes T."/>
            <person name="Floi Bucao C."/>
            <person name="Jouanno E."/>
            <person name="Wen M."/>
            <person name="Mejri S."/>
            <person name="Dirks R."/>
            <person name="Jansen H."/>
            <person name="Henkel C."/>
            <person name="Chen W.J."/>
            <person name="Zahm M."/>
            <person name="Cabau C."/>
            <person name="Klopp C."/>
            <person name="Thompson A.W."/>
            <person name="Robinson-Rechavi M."/>
            <person name="Braasch I."/>
            <person name="Lecointre G."/>
            <person name="Bobe J."/>
            <person name="Postlethwait J.H."/>
            <person name="Berthelot C."/>
            <person name="Roest Crollius H."/>
            <person name="Guiguen Y."/>
        </authorList>
    </citation>
    <scope>NUCLEOTIDE SEQUENCE</scope>
    <source>
        <strain evidence="13">NC1722</strain>
    </source>
</reference>
<dbReference type="Gene3D" id="3.40.190.10">
    <property type="entry name" value="Periplasmic binding protein-like II"/>
    <property type="match status" value="1"/>
</dbReference>
<accession>A0AAD7SN04</accession>
<evidence type="ECO:0000259" key="12">
    <source>
        <dbReference type="PROSITE" id="PS50304"/>
    </source>
</evidence>
<dbReference type="EMBL" id="JAINUG010000053">
    <property type="protein sequence ID" value="KAJ8404496.1"/>
    <property type="molecule type" value="Genomic_DNA"/>
</dbReference>
<dbReference type="Proteomes" id="UP001221898">
    <property type="component" value="Unassembled WGS sequence"/>
</dbReference>
<feature type="compositionally biased region" description="Basic and acidic residues" evidence="11">
    <location>
        <begin position="137"/>
        <end position="147"/>
    </location>
</feature>
<dbReference type="CDD" id="cd20398">
    <property type="entry name" value="Tudor_SMN"/>
    <property type="match status" value="1"/>
</dbReference>
<sequence>MANGYNELLFTRGAGQIEDSDIWDDTALIKAYDKAVVSFKNALKGGDNVDSLQEDRPGKNQKSDKKKRKKKKSKTHPEKEWSVGGSCCAVWSEDGQVYAARISSIDRDKGTCVVVYTDYGNEEEQELADLLSDYSESESRGPDKAQVKEAPCSTDESDRSSTPLPSRHQHKSKPRPSPVPPMCGPGFPPPPLPGPGFSMAEPRPGGPGPAFPGWPPMIPPGGPPMIPPPPPFSPDSPEEDGALGSMLIAWYMSGYHTGYYHGLKHARKEATSGKGSRRK</sequence>
<keyword evidence="9" id="KW-0539">Nucleus</keyword>
<comment type="subcellular location">
    <subcellularLocation>
        <location evidence="1">Cytoplasm</location>
        <location evidence="1">Myofibril</location>
        <location evidence="1">Sarcomere</location>
        <location evidence="1">Z line</location>
    </subcellularLocation>
    <subcellularLocation>
        <location evidence="3">Cytoplasmic granule</location>
    </subcellularLocation>
    <subcellularLocation>
        <location evidence="2">Nucleus</location>
        <location evidence="2">Cajal body</location>
    </subcellularLocation>
    <subcellularLocation>
        <location evidence="10">Nucleus</location>
        <location evidence="10">Gem</location>
    </subcellularLocation>
    <subcellularLocation>
        <location evidence="4">Perikaryon</location>
    </subcellularLocation>
</comment>
<evidence type="ECO:0000256" key="10">
    <source>
        <dbReference type="ARBA" id="ARBA00034695"/>
    </source>
</evidence>
<feature type="compositionally biased region" description="Basic and acidic residues" evidence="11">
    <location>
        <begin position="53"/>
        <end position="63"/>
    </location>
</feature>
<evidence type="ECO:0000256" key="7">
    <source>
        <dbReference type="ARBA" id="ARBA00022664"/>
    </source>
</evidence>